<protein>
    <submittedName>
        <fullName evidence="1">Uncharacterized protein</fullName>
    </submittedName>
</protein>
<dbReference type="GeneID" id="54350366"/>
<proteinExistence type="predicted"/>
<dbReference type="Proteomes" id="UP000800082">
    <property type="component" value="Unassembled WGS sequence"/>
</dbReference>
<sequence>MNAASLFGLCQTVNEQNHTQSLNLFRRPSIAVTTIVLLAPTIDVFQGGEIGETTLH</sequence>
<accession>A0A6A5RJS2</accession>
<name>A0A6A5RJS2_9PLEO</name>
<dbReference type="AlphaFoldDB" id="A0A6A5RJS2"/>
<gene>
    <name evidence="1" type="ORF">M421DRAFT_421054</name>
</gene>
<evidence type="ECO:0000313" key="2">
    <source>
        <dbReference type="Proteomes" id="UP000800082"/>
    </source>
</evidence>
<keyword evidence="2" id="KW-1185">Reference proteome</keyword>
<reference evidence="1" key="1">
    <citation type="journal article" date="2020" name="Stud. Mycol.">
        <title>101 Dothideomycetes genomes: a test case for predicting lifestyles and emergence of pathogens.</title>
        <authorList>
            <person name="Haridas S."/>
            <person name="Albert R."/>
            <person name="Binder M."/>
            <person name="Bloem J."/>
            <person name="Labutti K."/>
            <person name="Salamov A."/>
            <person name="Andreopoulos B."/>
            <person name="Baker S."/>
            <person name="Barry K."/>
            <person name="Bills G."/>
            <person name="Bluhm B."/>
            <person name="Cannon C."/>
            <person name="Castanera R."/>
            <person name="Culley D."/>
            <person name="Daum C."/>
            <person name="Ezra D."/>
            <person name="Gonzalez J."/>
            <person name="Henrissat B."/>
            <person name="Kuo A."/>
            <person name="Liang C."/>
            <person name="Lipzen A."/>
            <person name="Lutzoni F."/>
            <person name="Magnuson J."/>
            <person name="Mondo S."/>
            <person name="Nolan M."/>
            <person name="Ohm R."/>
            <person name="Pangilinan J."/>
            <person name="Park H.-J."/>
            <person name="Ramirez L."/>
            <person name="Alfaro M."/>
            <person name="Sun H."/>
            <person name="Tritt A."/>
            <person name="Yoshinaga Y."/>
            <person name="Zwiers L.-H."/>
            <person name="Turgeon B."/>
            <person name="Goodwin S."/>
            <person name="Spatafora J."/>
            <person name="Crous P."/>
            <person name="Grigoriev I."/>
        </authorList>
    </citation>
    <scope>NUCLEOTIDE SEQUENCE</scope>
    <source>
        <strain evidence="1">CBS 183.55</strain>
    </source>
</reference>
<dbReference type="EMBL" id="ML978970">
    <property type="protein sequence ID" value="KAF1927859.1"/>
    <property type="molecule type" value="Genomic_DNA"/>
</dbReference>
<dbReference type="RefSeq" id="XP_033448111.1">
    <property type="nucleotide sequence ID" value="XM_033592698.1"/>
</dbReference>
<evidence type="ECO:0000313" key="1">
    <source>
        <dbReference type="EMBL" id="KAF1927859.1"/>
    </source>
</evidence>
<organism evidence="1 2">
    <name type="scientific">Didymella exigua CBS 183.55</name>
    <dbReference type="NCBI Taxonomy" id="1150837"/>
    <lineage>
        <taxon>Eukaryota</taxon>
        <taxon>Fungi</taxon>
        <taxon>Dikarya</taxon>
        <taxon>Ascomycota</taxon>
        <taxon>Pezizomycotina</taxon>
        <taxon>Dothideomycetes</taxon>
        <taxon>Pleosporomycetidae</taxon>
        <taxon>Pleosporales</taxon>
        <taxon>Pleosporineae</taxon>
        <taxon>Didymellaceae</taxon>
        <taxon>Didymella</taxon>
    </lineage>
</organism>